<dbReference type="InterPro" id="IPR029045">
    <property type="entry name" value="ClpP/crotonase-like_dom_sf"/>
</dbReference>
<comment type="similarity">
    <text evidence="1">Belongs to the enoyl-CoA hydratase/isomerase family.</text>
</comment>
<dbReference type="SUPFAM" id="SSF52096">
    <property type="entry name" value="ClpP/crotonase"/>
    <property type="match status" value="1"/>
</dbReference>
<evidence type="ECO:0000313" key="2">
    <source>
        <dbReference type="EMBL" id="MDA5107704.1"/>
    </source>
</evidence>
<dbReference type="PANTHER" id="PTHR43459:SF1">
    <property type="entry name" value="EG:BACN32G11.4 PROTEIN"/>
    <property type="match status" value="1"/>
</dbReference>
<dbReference type="PANTHER" id="PTHR43459">
    <property type="entry name" value="ENOYL-COA HYDRATASE"/>
    <property type="match status" value="1"/>
</dbReference>
<accession>A0A9X3Z2J5</accession>
<dbReference type="InterPro" id="IPR001753">
    <property type="entry name" value="Enoyl-CoA_hydra/iso"/>
</dbReference>
<evidence type="ECO:0000256" key="1">
    <source>
        <dbReference type="RuleBase" id="RU003707"/>
    </source>
</evidence>
<dbReference type="CDD" id="cd06558">
    <property type="entry name" value="crotonase-like"/>
    <property type="match status" value="1"/>
</dbReference>
<dbReference type="GO" id="GO:0003824">
    <property type="term" value="F:catalytic activity"/>
    <property type="evidence" value="ECO:0007669"/>
    <property type="project" value="InterPro"/>
</dbReference>
<keyword evidence="3" id="KW-1185">Reference proteome</keyword>
<dbReference type="Gene3D" id="3.90.226.10">
    <property type="entry name" value="2-enoyl-CoA Hydratase, Chain A, domain 1"/>
    <property type="match status" value="1"/>
</dbReference>
<protein>
    <submittedName>
        <fullName evidence="2">Enoyl-CoA hydratase-related protein</fullName>
    </submittedName>
</protein>
<dbReference type="PROSITE" id="PS00166">
    <property type="entry name" value="ENOYL_COA_HYDRATASE"/>
    <property type="match status" value="1"/>
</dbReference>
<dbReference type="Pfam" id="PF00378">
    <property type="entry name" value="ECH_1"/>
    <property type="match status" value="1"/>
</dbReference>
<gene>
    <name evidence="2" type="ORF">O3V59_04970</name>
</gene>
<evidence type="ECO:0000313" key="3">
    <source>
        <dbReference type="Proteomes" id="UP001151071"/>
    </source>
</evidence>
<proteinExistence type="inferred from homology"/>
<sequence length="256" mass="27647">MEHRQDLPIQTDLREGVWTITLNRPRVLNALTLEMFSLLRDAIARAAAEPAADVVLLRGAGGNFCSGADLSILGALRDPAQADESLTVINAFLTQLHHMPKPVIALIEGAAVGAGLNLALHADFVIAAREAVLQEPFVQIGLTTDFGGTYLLPRLVGMAQAKRLALLGEKISGSEAERIGLIYKAVDAAEIEQEAQQLISALRRLPRHALAVTKAGLTACLEMNLAQSLAWEKEQQPALIMHPTFESLVQAKQKRT</sequence>
<dbReference type="RefSeq" id="WP_029100045.1">
    <property type="nucleotide sequence ID" value="NZ_JAPYYP010000004.1"/>
</dbReference>
<dbReference type="EMBL" id="JAPYYP010000004">
    <property type="protein sequence ID" value="MDA5107704.1"/>
    <property type="molecule type" value="Genomic_DNA"/>
</dbReference>
<dbReference type="AlphaFoldDB" id="A0A9X3Z2J5"/>
<reference evidence="2" key="1">
    <citation type="submission" date="2022-12" db="EMBL/GenBank/DDBJ databases">
        <title>Draft genome sequence of the thermophilic strain Brevibacillus thermoruber HT42, isolated from Los Humeros, Puebla, Mexico, with biotechnological potential.</title>
        <authorList>
            <person name="Lara Sanchez J."/>
            <person name="Solis Palacios R."/>
            <person name="Bustos Baena A.S."/>
            <person name="Ruz Baez A.E."/>
            <person name="Espinosa Luna G."/>
            <person name="Oliart Ros R.M."/>
        </authorList>
    </citation>
    <scope>NUCLEOTIDE SEQUENCE</scope>
    <source>
        <strain evidence="2">HT42</strain>
    </source>
</reference>
<organism evidence="2 3">
    <name type="scientific">Brevibacillus thermoruber</name>
    <dbReference type="NCBI Taxonomy" id="33942"/>
    <lineage>
        <taxon>Bacteria</taxon>
        <taxon>Bacillati</taxon>
        <taxon>Bacillota</taxon>
        <taxon>Bacilli</taxon>
        <taxon>Bacillales</taxon>
        <taxon>Paenibacillaceae</taxon>
        <taxon>Brevibacillus</taxon>
    </lineage>
</organism>
<dbReference type="Proteomes" id="UP001151071">
    <property type="component" value="Unassembled WGS sequence"/>
</dbReference>
<name>A0A9X3Z2J5_9BACL</name>
<dbReference type="InterPro" id="IPR018376">
    <property type="entry name" value="Enoyl-CoA_hyd/isom_CS"/>
</dbReference>
<comment type="caution">
    <text evidence="2">The sequence shown here is derived from an EMBL/GenBank/DDBJ whole genome shotgun (WGS) entry which is preliminary data.</text>
</comment>